<dbReference type="EMBL" id="JBHTKA010000015">
    <property type="protein sequence ID" value="MFD1003020.1"/>
    <property type="molecule type" value="Genomic_DNA"/>
</dbReference>
<proteinExistence type="predicted"/>
<dbReference type="Proteomes" id="UP001597112">
    <property type="component" value="Unassembled WGS sequence"/>
</dbReference>
<keyword evidence="3" id="KW-1185">Reference proteome</keyword>
<feature type="transmembrane region" description="Helical" evidence="1">
    <location>
        <begin position="71"/>
        <end position="92"/>
    </location>
</feature>
<reference evidence="3" key="1">
    <citation type="journal article" date="2019" name="Int. J. Syst. Evol. Microbiol.">
        <title>The Global Catalogue of Microorganisms (GCM) 10K type strain sequencing project: providing services to taxonomists for standard genome sequencing and annotation.</title>
        <authorList>
            <consortium name="The Broad Institute Genomics Platform"/>
            <consortium name="The Broad Institute Genome Sequencing Center for Infectious Disease"/>
            <person name="Wu L."/>
            <person name="Ma J."/>
        </authorList>
    </citation>
    <scope>NUCLEOTIDE SEQUENCE [LARGE SCALE GENOMIC DNA]</scope>
    <source>
        <strain evidence="3">CCUG 58938</strain>
    </source>
</reference>
<comment type="caution">
    <text evidence="2">The sequence shown here is derived from an EMBL/GenBank/DDBJ whole genome shotgun (WGS) entry which is preliminary data.</text>
</comment>
<name>A0ABW3KC61_9BACT</name>
<evidence type="ECO:0000313" key="3">
    <source>
        <dbReference type="Proteomes" id="UP001597112"/>
    </source>
</evidence>
<keyword evidence="1" id="KW-0472">Membrane</keyword>
<dbReference type="RefSeq" id="WP_377585070.1">
    <property type="nucleotide sequence ID" value="NZ_JBHTKA010000015.1"/>
</dbReference>
<keyword evidence="1" id="KW-1133">Transmembrane helix</keyword>
<protein>
    <submittedName>
        <fullName evidence="2">Exosortase F system-associated protein</fullName>
    </submittedName>
</protein>
<organism evidence="2 3">
    <name type="scientific">Ohtaekwangia kribbensis</name>
    <dbReference type="NCBI Taxonomy" id="688913"/>
    <lineage>
        <taxon>Bacteria</taxon>
        <taxon>Pseudomonadati</taxon>
        <taxon>Bacteroidota</taxon>
        <taxon>Cytophagia</taxon>
        <taxon>Cytophagales</taxon>
        <taxon>Fulvivirgaceae</taxon>
        <taxon>Ohtaekwangia</taxon>
    </lineage>
</organism>
<keyword evidence="1" id="KW-0812">Transmembrane</keyword>
<accession>A0ABW3KC61</accession>
<sequence length="135" mass="15521">MKVRIVLGIVSVAGLIVVFLFQRINIAAAMEVSHHQIHQFIINRSIRFLLNDFLTIGLIFALFAERKYVIFALWVQGIGIVFFLIPYFILKIQYPAYNGPLLSFLHRLILNPTLLLLLIPAFYYQKKISSNGKTV</sequence>
<feature type="transmembrane region" description="Helical" evidence="1">
    <location>
        <begin position="104"/>
        <end position="124"/>
    </location>
</feature>
<feature type="transmembrane region" description="Helical" evidence="1">
    <location>
        <begin position="45"/>
        <end position="64"/>
    </location>
</feature>
<gene>
    <name evidence="2" type="ORF">ACFQ21_27085</name>
</gene>
<dbReference type="InterPro" id="IPR026414">
    <property type="entry name" value="ExosoTase_F-assoc_memb"/>
</dbReference>
<evidence type="ECO:0000313" key="2">
    <source>
        <dbReference type="EMBL" id="MFD1003020.1"/>
    </source>
</evidence>
<evidence type="ECO:0000256" key="1">
    <source>
        <dbReference type="SAM" id="Phobius"/>
    </source>
</evidence>
<dbReference type="NCBIfam" id="TIGR04127">
    <property type="entry name" value="flavo_near_exo"/>
    <property type="match status" value="1"/>
</dbReference>